<dbReference type="CDD" id="cd12614">
    <property type="entry name" value="RRM1_PUB1"/>
    <property type="match status" value="1"/>
</dbReference>
<dbReference type="Proteomes" id="UP000001194">
    <property type="component" value="Unassembled WGS sequence"/>
</dbReference>
<dbReference type="CDD" id="cd12619">
    <property type="entry name" value="RRM2_PUB1"/>
    <property type="match status" value="1"/>
</dbReference>
<dbReference type="GeneID" id="6069827"/>
<feature type="region of interest" description="Disordered" evidence="3">
    <location>
        <begin position="181"/>
        <end position="200"/>
    </location>
</feature>
<dbReference type="FunCoup" id="B0CQR0">
    <property type="interactions" value="440"/>
</dbReference>
<gene>
    <name evidence="5" type="ORF">LACBIDRAFT_243767</name>
</gene>
<dbReference type="InterPro" id="IPR000504">
    <property type="entry name" value="RRM_dom"/>
</dbReference>
<dbReference type="STRING" id="486041.B0CQR0"/>
<dbReference type="SUPFAM" id="SSF54928">
    <property type="entry name" value="RNA-binding domain, RBD"/>
    <property type="match status" value="3"/>
</dbReference>
<reference evidence="5 6" key="1">
    <citation type="journal article" date="2008" name="Nature">
        <title>The genome of Laccaria bicolor provides insights into mycorrhizal symbiosis.</title>
        <authorList>
            <person name="Martin F."/>
            <person name="Aerts A."/>
            <person name="Ahren D."/>
            <person name="Brun A."/>
            <person name="Danchin E.G.J."/>
            <person name="Duchaussoy F."/>
            <person name="Gibon J."/>
            <person name="Kohler A."/>
            <person name="Lindquist E."/>
            <person name="Pereda V."/>
            <person name="Salamov A."/>
            <person name="Shapiro H.J."/>
            <person name="Wuyts J."/>
            <person name="Blaudez D."/>
            <person name="Buee M."/>
            <person name="Brokstein P."/>
            <person name="Canbaeck B."/>
            <person name="Cohen D."/>
            <person name="Courty P.E."/>
            <person name="Coutinho P.M."/>
            <person name="Delaruelle C."/>
            <person name="Detter J.C."/>
            <person name="Deveau A."/>
            <person name="DiFazio S."/>
            <person name="Duplessis S."/>
            <person name="Fraissinet-Tachet L."/>
            <person name="Lucic E."/>
            <person name="Frey-Klett P."/>
            <person name="Fourrey C."/>
            <person name="Feussner I."/>
            <person name="Gay G."/>
            <person name="Grimwood J."/>
            <person name="Hoegger P.J."/>
            <person name="Jain P."/>
            <person name="Kilaru S."/>
            <person name="Labbe J."/>
            <person name="Lin Y.C."/>
            <person name="Legue V."/>
            <person name="Le Tacon F."/>
            <person name="Marmeisse R."/>
            <person name="Melayah D."/>
            <person name="Montanini B."/>
            <person name="Muratet M."/>
            <person name="Nehls U."/>
            <person name="Niculita-Hirzel H."/>
            <person name="Oudot-Le Secq M.P."/>
            <person name="Peter M."/>
            <person name="Quesneville H."/>
            <person name="Rajashekar B."/>
            <person name="Reich M."/>
            <person name="Rouhier N."/>
            <person name="Schmutz J."/>
            <person name="Yin T."/>
            <person name="Chalot M."/>
            <person name="Henrissat B."/>
            <person name="Kuees U."/>
            <person name="Lucas S."/>
            <person name="Van de Peer Y."/>
            <person name="Podila G.K."/>
            <person name="Polle A."/>
            <person name="Pukkila P.J."/>
            <person name="Richardson P.M."/>
            <person name="Rouze P."/>
            <person name="Sanders I.R."/>
            <person name="Stajich J.E."/>
            <person name="Tunlid A."/>
            <person name="Tuskan G."/>
            <person name="Grigoriev I.V."/>
        </authorList>
    </citation>
    <scope>NUCLEOTIDE SEQUENCE [LARGE SCALE GENOMIC DNA]</scope>
    <source>
        <strain evidence="6">S238N-H82 / ATCC MYA-4686</strain>
    </source>
</reference>
<dbReference type="GO" id="GO:0010494">
    <property type="term" value="C:cytoplasmic stress granule"/>
    <property type="evidence" value="ECO:0007669"/>
    <property type="project" value="TreeGrafter"/>
</dbReference>
<evidence type="ECO:0000256" key="1">
    <source>
        <dbReference type="ARBA" id="ARBA00022884"/>
    </source>
</evidence>
<feature type="domain" description="RRM" evidence="4">
    <location>
        <begin position="230"/>
        <end position="302"/>
    </location>
</feature>
<evidence type="ECO:0000259" key="4">
    <source>
        <dbReference type="PROSITE" id="PS50102"/>
    </source>
</evidence>
<feature type="compositionally biased region" description="Low complexity" evidence="3">
    <location>
        <begin position="185"/>
        <end position="194"/>
    </location>
</feature>
<protein>
    <submittedName>
        <fullName evidence="5">Predicted protein</fullName>
    </submittedName>
</protein>
<dbReference type="KEGG" id="lbc:LACBIDRAFT_243767"/>
<keyword evidence="6" id="KW-1185">Reference proteome</keyword>
<proteinExistence type="predicted"/>
<dbReference type="InterPro" id="IPR050825">
    <property type="entry name" value="RBM42_RBP45_47-like"/>
</dbReference>
<dbReference type="OrthoDB" id="8093034at2759"/>
<dbReference type="InterPro" id="IPR035979">
    <property type="entry name" value="RBD_domain_sf"/>
</dbReference>
<dbReference type="Pfam" id="PF00076">
    <property type="entry name" value="RRM_1"/>
    <property type="match status" value="3"/>
</dbReference>
<dbReference type="SMART" id="SM00361">
    <property type="entry name" value="RRM_1"/>
    <property type="match status" value="2"/>
</dbReference>
<dbReference type="InterPro" id="IPR012677">
    <property type="entry name" value="Nucleotide-bd_a/b_plait_sf"/>
</dbReference>
<dbReference type="GO" id="GO:0000184">
    <property type="term" value="P:nuclear-transcribed mRNA catabolic process, nonsense-mediated decay"/>
    <property type="evidence" value="ECO:0007669"/>
    <property type="project" value="TreeGrafter"/>
</dbReference>
<dbReference type="EMBL" id="DS547091">
    <property type="protein sequence ID" value="EDR15077.1"/>
    <property type="molecule type" value="Genomic_DNA"/>
</dbReference>
<dbReference type="PANTHER" id="PTHR47640">
    <property type="entry name" value="TRNA SELENOCYSTEINE 1-ASSOCIATED PROTEIN 1-RELATED-RELATED"/>
    <property type="match status" value="1"/>
</dbReference>
<dbReference type="SMR" id="B0CQR0"/>
<name>B0CQR0_LACBS</name>
<dbReference type="InterPro" id="IPR003954">
    <property type="entry name" value="RRM_euk-type"/>
</dbReference>
<keyword evidence="1 2" id="KW-0694">RNA-binding</keyword>
<dbReference type="GO" id="GO:0034063">
    <property type="term" value="P:stress granule assembly"/>
    <property type="evidence" value="ECO:0007669"/>
    <property type="project" value="TreeGrafter"/>
</dbReference>
<dbReference type="PANTHER" id="PTHR47640:SF5">
    <property type="entry name" value="RRM DOMAIN-CONTAINING PROTEIN"/>
    <property type="match status" value="1"/>
</dbReference>
<accession>B0CQR0</accession>
<dbReference type="GO" id="GO:0003729">
    <property type="term" value="F:mRNA binding"/>
    <property type="evidence" value="ECO:0007669"/>
    <property type="project" value="InterPro"/>
</dbReference>
<evidence type="ECO:0000313" key="5">
    <source>
        <dbReference type="EMBL" id="EDR15077.1"/>
    </source>
</evidence>
<evidence type="ECO:0000313" key="6">
    <source>
        <dbReference type="Proteomes" id="UP000001194"/>
    </source>
</evidence>
<dbReference type="GO" id="GO:0043488">
    <property type="term" value="P:regulation of mRNA stability"/>
    <property type="evidence" value="ECO:0007669"/>
    <property type="project" value="TreeGrafter"/>
</dbReference>
<dbReference type="HOGENOM" id="CLU_025000_1_1_1"/>
<dbReference type="AlphaFoldDB" id="B0CQR0"/>
<feature type="domain" description="RRM" evidence="4">
    <location>
        <begin position="11"/>
        <end position="90"/>
    </location>
</feature>
<dbReference type="PROSITE" id="PS50102">
    <property type="entry name" value="RRM"/>
    <property type="match status" value="3"/>
</dbReference>
<organism evidence="6">
    <name type="scientific">Laccaria bicolor (strain S238N-H82 / ATCC MYA-4686)</name>
    <name type="common">Bicoloured deceiver</name>
    <name type="synonym">Laccaria laccata var. bicolor</name>
    <dbReference type="NCBI Taxonomy" id="486041"/>
    <lineage>
        <taxon>Eukaryota</taxon>
        <taxon>Fungi</taxon>
        <taxon>Dikarya</taxon>
        <taxon>Basidiomycota</taxon>
        <taxon>Agaricomycotina</taxon>
        <taxon>Agaricomycetes</taxon>
        <taxon>Agaricomycetidae</taxon>
        <taxon>Agaricales</taxon>
        <taxon>Agaricineae</taxon>
        <taxon>Hydnangiaceae</taxon>
        <taxon>Laccaria</taxon>
    </lineage>
</organism>
<dbReference type="RefSeq" id="XP_001873285.1">
    <property type="nucleotide sequence ID" value="XM_001873250.1"/>
</dbReference>
<sequence length="422" mass="44986">MGGVAEAPRRAHLYVGNLSPRVTEYMLTEIFAVAGPVQHVKIIPDRNYQHGGLNYGFVEYMDMRAAETALQTLNGRKIFDTEIRVNWAYQGQQNKEDTTGHYHVFVGDLSPEVNDEVLAKAFSAFGTMSDARVMWDMNSGKSRGYGFLAFRDKTDAEQAIATMNGEWLGSRAIRVNWANQKTQGAPPTTTASSPRPGGAVTTGSAPAPINFQGGPLSYESVVQQTPAYNSTVYVGNLVPYCTQADLIPLFQSIGYLSEIRMQADRGFAFVKLDTHEHAAMAIVQLQGQMVHGRPIKCSWGKDRADGGTAQPGGPSPQPMYGIPQPTSYGQYGFGGYAGFPGQAGATPGTAGPGSPGMPQASAGAGGLGLAAGSQQAGADLNAAGGQGGQAQWGATDPSYYSNYWGGGYRIRQLSRNLMLYLL</sequence>
<dbReference type="CDD" id="cd12622">
    <property type="entry name" value="RRM3_PUB1"/>
    <property type="match status" value="1"/>
</dbReference>
<evidence type="ECO:0000256" key="3">
    <source>
        <dbReference type="SAM" id="MobiDB-lite"/>
    </source>
</evidence>
<feature type="domain" description="RRM" evidence="4">
    <location>
        <begin position="102"/>
        <end position="180"/>
    </location>
</feature>
<dbReference type="InParanoid" id="B0CQR0"/>
<evidence type="ECO:0000256" key="2">
    <source>
        <dbReference type="PROSITE-ProRule" id="PRU00176"/>
    </source>
</evidence>
<dbReference type="SMART" id="SM00360">
    <property type="entry name" value="RRM"/>
    <property type="match status" value="3"/>
</dbReference>
<dbReference type="Gene3D" id="3.30.70.330">
    <property type="match status" value="3"/>
</dbReference>
<feature type="region of interest" description="Disordered" evidence="3">
    <location>
        <begin position="344"/>
        <end position="368"/>
    </location>
</feature>